<reference evidence="4 5" key="1">
    <citation type="submission" date="2023-09" db="EMBL/GenBank/DDBJ databases">
        <title>Whole genome shotgun sequencing (WGS) of Bosea sp. ZW T0_25, isolated from stored onions (Allium cepa).</title>
        <authorList>
            <person name="Stoll D.A."/>
            <person name="Huch M."/>
        </authorList>
    </citation>
    <scope>NUCLEOTIDE SEQUENCE [LARGE SCALE GENOMIC DNA]</scope>
    <source>
        <strain evidence="4 5">ZW T0_25</strain>
    </source>
</reference>
<dbReference type="InterPro" id="IPR016181">
    <property type="entry name" value="Acyl_CoA_acyltransferase"/>
</dbReference>
<dbReference type="EMBL" id="JAWDID010000009">
    <property type="protein sequence ID" value="MDU0339934.1"/>
    <property type="molecule type" value="Genomic_DNA"/>
</dbReference>
<dbReference type="PANTHER" id="PTHR43877:SF1">
    <property type="entry name" value="ACETYLTRANSFERASE"/>
    <property type="match status" value="1"/>
</dbReference>
<evidence type="ECO:0000313" key="4">
    <source>
        <dbReference type="EMBL" id="MDU0339934.1"/>
    </source>
</evidence>
<dbReference type="Gene3D" id="3.40.630.30">
    <property type="match status" value="1"/>
</dbReference>
<gene>
    <name evidence="4" type="ORF">RKE40_08580</name>
</gene>
<dbReference type="InterPro" id="IPR000182">
    <property type="entry name" value="GNAT_dom"/>
</dbReference>
<proteinExistence type="predicted"/>
<name>A0ABU3S592_9HYPH</name>
<dbReference type="CDD" id="cd04301">
    <property type="entry name" value="NAT_SF"/>
    <property type="match status" value="1"/>
</dbReference>
<dbReference type="PANTHER" id="PTHR43877">
    <property type="entry name" value="AMINOALKYLPHOSPHONATE N-ACETYLTRANSFERASE-RELATED-RELATED"/>
    <property type="match status" value="1"/>
</dbReference>
<evidence type="ECO:0000256" key="1">
    <source>
        <dbReference type="ARBA" id="ARBA00022679"/>
    </source>
</evidence>
<accession>A0ABU3S592</accession>
<dbReference type="PROSITE" id="PS51186">
    <property type="entry name" value="GNAT"/>
    <property type="match status" value="1"/>
</dbReference>
<evidence type="ECO:0000256" key="2">
    <source>
        <dbReference type="ARBA" id="ARBA00023315"/>
    </source>
</evidence>
<evidence type="ECO:0000259" key="3">
    <source>
        <dbReference type="PROSITE" id="PS51186"/>
    </source>
</evidence>
<feature type="domain" description="N-acetyltransferase" evidence="3">
    <location>
        <begin position="3"/>
        <end position="150"/>
    </location>
</feature>
<dbReference type="RefSeq" id="WP_316017815.1">
    <property type="nucleotide sequence ID" value="NZ_JAWDID010000009.1"/>
</dbReference>
<dbReference type="Pfam" id="PF00583">
    <property type="entry name" value="Acetyltransf_1"/>
    <property type="match status" value="1"/>
</dbReference>
<organism evidence="4 5">
    <name type="scientific">Bosea rubneri</name>
    <dbReference type="NCBI Taxonomy" id="3075434"/>
    <lineage>
        <taxon>Bacteria</taxon>
        <taxon>Pseudomonadati</taxon>
        <taxon>Pseudomonadota</taxon>
        <taxon>Alphaproteobacteria</taxon>
        <taxon>Hyphomicrobiales</taxon>
        <taxon>Boseaceae</taxon>
        <taxon>Bosea</taxon>
    </lineage>
</organism>
<dbReference type="Proteomes" id="UP001254257">
    <property type="component" value="Unassembled WGS sequence"/>
</dbReference>
<keyword evidence="1 4" id="KW-0808">Transferase</keyword>
<keyword evidence="2 4" id="KW-0012">Acyltransferase</keyword>
<dbReference type="GO" id="GO:0016746">
    <property type="term" value="F:acyltransferase activity"/>
    <property type="evidence" value="ECO:0007669"/>
    <property type="project" value="UniProtKB-KW"/>
</dbReference>
<comment type="caution">
    <text evidence="4">The sequence shown here is derived from an EMBL/GenBank/DDBJ whole genome shotgun (WGS) entry which is preliminary data.</text>
</comment>
<evidence type="ECO:0000313" key="5">
    <source>
        <dbReference type="Proteomes" id="UP001254257"/>
    </source>
</evidence>
<protein>
    <submittedName>
        <fullName evidence="4">GNAT family N-acetyltransferase</fullName>
        <ecNumber evidence="4">2.3.1.-</ecNumber>
    </submittedName>
</protein>
<dbReference type="InterPro" id="IPR050832">
    <property type="entry name" value="Bact_Acetyltransf"/>
</dbReference>
<sequence>MQPTIRRAATGDLPAMLDLYSQLNAEDRLPDAGSAAAVWARMLSSEMMRVLVAELDGRVVATCVLVVAPNLTRNMRPFALIENVVTERGLRGSGVGKRVIQAAIEQAWAEGCYKVMLLTGRKDEAVLGFYEACGFKRGKTAFEIRRPVAD</sequence>
<keyword evidence="5" id="KW-1185">Reference proteome</keyword>
<dbReference type="EC" id="2.3.1.-" evidence="4"/>
<dbReference type="SUPFAM" id="SSF55729">
    <property type="entry name" value="Acyl-CoA N-acyltransferases (Nat)"/>
    <property type="match status" value="1"/>
</dbReference>